<dbReference type="EMBL" id="QUBQ01000003">
    <property type="protein sequence ID" value="REK74240.1"/>
    <property type="molecule type" value="Genomic_DNA"/>
</dbReference>
<keyword evidence="4" id="KW-1185">Reference proteome</keyword>
<comment type="similarity">
    <text evidence="1">Belongs to the peptidase M16 family.</text>
</comment>
<dbReference type="InterPro" id="IPR050361">
    <property type="entry name" value="MPP/UQCRC_Complex"/>
</dbReference>
<evidence type="ECO:0000256" key="1">
    <source>
        <dbReference type="ARBA" id="ARBA00007261"/>
    </source>
</evidence>
<dbReference type="Gene3D" id="3.30.830.10">
    <property type="entry name" value="Metalloenzyme, LuxS/M16 peptidase-like"/>
    <property type="match status" value="2"/>
</dbReference>
<reference evidence="3 4" key="1">
    <citation type="submission" date="2018-08" db="EMBL/GenBank/DDBJ databases">
        <title>Paenibacillus sp. M4BSY-1, whole genome shotgun sequence.</title>
        <authorList>
            <person name="Tuo L."/>
        </authorList>
    </citation>
    <scope>NUCLEOTIDE SEQUENCE [LARGE SCALE GENOMIC DNA]</scope>
    <source>
        <strain evidence="3 4">M4BSY-1</strain>
    </source>
</reference>
<dbReference type="SUPFAM" id="SSF63411">
    <property type="entry name" value="LuxS/MPP-like metallohydrolase"/>
    <property type="match status" value="2"/>
</dbReference>
<evidence type="ECO:0000313" key="4">
    <source>
        <dbReference type="Proteomes" id="UP000261905"/>
    </source>
</evidence>
<feature type="domain" description="Peptidase M16 N-terminal" evidence="2">
    <location>
        <begin position="5"/>
        <end position="117"/>
    </location>
</feature>
<evidence type="ECO:0000259" key="2">
    <source>
        <dbReference type="Pfam" id="PF00675"/>
    </source>
</evidence>
<proteinExistence type="inferred from homology"/>
<organism evidence="3 4">
    <name type="scientific">Paenibacillus paeoniae</name>
    <dbReference type="NCBI Taxonomy" id="2292705"/>
    <lineage>
        <taxon>Bacteria</taxon>
        <taxon>Bacillati</taxon>
        <taxon>Bacillota</taxon>
        <taxon>Bacilli</taxon>
        <taxon>Bacillales</taxon>
        <taxon>Paenibacillaceae</taxon>
        <taxon>Paenibacillus</taxon>
    </lineage>
</organism>
<dbReference type="PANTHER" id="PTHR11851:SF49">
    <property type="entry name" value="MITOCHONDRIAL-PROCESSING PEPTIDASE SUBUNIT ALPHA"/>
    <property type="match status" value="1"/>
</dbReference>
<name>A0A371PFR9_9BACL</name>
<dbReference type="Proteomes" id="UP000261905">
    <property type="component" value="Unassembled WGS sequence"/>
</dbReference>
<dbReference type="PANTHER" id="PTHR11851">
    <property type="entry name" value="METALLOPROTEASE"/>
    <property type="match status" value="1"/>
</dbReference>
<accession>A0A371PFR9</accession>
<dbReference type="RefSeq" id="WP_116047439.1">
    <property type="nucleotide sequence ID" value="NZ_QUBQ01000003.1"/>
</dbReference>
<dbReference type="OrthoDB" id="9811314at2"/>
<dbReference type="GO" id="GO:0046872">
    <property type="term" value="F:metal ion binding"/>
    <property type="evidence" value="ECO:0007669"/>
    <property type="project" value="InterPro"/>
</dbReference>
<dbReference type="InterPro" id="IPR011249">
    <property type="entry name" value="Metalloenz_LuxS/M16"/>
</dbReference>
<dbReference type="AlphaFoldDB" id="A0A371PFR9"/>
<evidence type="ECO:0000313" key="3">
    <source>
        <dbReference type="EMBL" id="REK74240.1"/>
    </source>
</evidence>
<comment type="caution">
    <text evidence="3">The sequence shown here is derived from an EMBL/GenBank/DDBJ whole genome shotgun (WGS) entry which is preliminary data.</text>
</comment>
<sequence>MSNRRAISTLTLSYPIGSKDDPCGKEGITHLLEHMLVKSKAGDVSLIELCSRYGCEIHASTSKERLTLKMEGSRARFVSCYSAFIDHMAKLEACAELSADLLEDEKQVILNEMDYKMQDLAYRNRQIYFTERWNGTSLEHPVLGSATTLQGIGPEDLHAQFRQLLRAYPDLELVHSGREERAQLERLTANFLDHKAIVTEDEYRKALYDVMVYAARQLGVEHVSIHYCGSICRLLLSLEARQRLVDVDRKEAERIIGGYPGNPEANTEHLRLLAHDQPAFVWKEINRLLGAVSIKTISEGNCLAINHTFHISLVGSHHWCQLTNENHDQEYAAISIRPDPVIRQHVRKVTKALMRYVQSGHTADIYASSELGLISLFIRGSRNGVTKALHALFFLEPGKLEACMVSERVPESRIHSVQRVCDYYVHNNDWRIGGKPMQVTHQELALRFSKQLSNGISVVTSIQASQAYSDSTDHAGMEAKDTADKAHAFGNENTAPPFLIGPHEYIEIWPGTSYFAPDKYFSHVLWSLMSGMDGQMFRALTLETSQAYSHTFFSRELYDFGYMLLYAHCPDPKARNELGTSFRAMLEEIQEGLSQPMLEKAKDKIRLQREKSNRASAQSLIQMSANLLCEGNMDAYLSYKNQLDRVHPDSMHTFVSEMLMNSTIRWETEVEGNAELHSG</sequence>
<protein>
    <submittedName>
        <fullName evidence="3">Insulinase family protein</fullName>
    </submittedName>
</protein>
<gene>
    <name evidence="3" type="ORF">DX130_16995</name>
</gene>
<dbReference type="Pfam" id="PF00675">
    <property type="entry name" value="Peptidase_M16"/>
    <property type="match status" value="1"/>
</dbReference>
<dbReference type="InterPro" id="IPR011765">
    <property type="entry name" value="Pept_M16_N"/>
</dbReference>